<proteinExistence type="predicted"/>
<accession>A0A6G7ZLN6</accession>
<keyword evidence="1" id="KW-0812">Transmembrane</keyword>
<evidence type="ECO:0000313" key="2">
    <source>
        <dbReference type="EMBL" id="QIL01830.1"/>
    </source>
</evidence>
<feature type="transmembrane region" description="Helical" evidence="1">
    <location>
        <begin position="49"/>
        <end position="67"/>
    </location>
</feature>
<name>A0A6G7ZLN6_9SPHN</name>
<keyword evidence="1" id="KW-0472">Membrane</keyword>
<dbReference type="RefSeq" id="WP_166092799.1">
    <property type="nucleotide sequence ID" value="NZ_CP049871.1"/>
</dbReference>
<protein>
    <submittedName>
        <fullName evidence="2">Uncharacterized protein</fullName>
    </submittedName>
</protein>
<feature type="transmembrane region" description="Helical" evidence="1">
    <location>
        <begin position="79"/>
        <end position="98"/>
    </location>
</feature>
<evidence type="ECO:0000313" key="3">
    <source>
        <dbReference type="Proteomes" id="UP000502502"/>
    </source>
</evidence>
<gene>
    <name evidence="2" type="ORF">G7078_02860</name>
</gene>
<organism evidence="2 3">
    <name type="scientific">Sphingomonas sinipercae</name>
    <dbReference type="NCBI Taxonomy" id="2714944"/>
    <lineage>
        <taxon>Bacteria</taxon>
        <taxon>Pseudomonadati</taxon>
        <taxon>Pseudomonadota</taxon>
        <taxon>Alphaproteobacteria</taxon>
        <taxon>Sphingomonadales</taxon>
        <taxon>Sphingomonadaceae</taxon>
        <taxon>Sphingomonas</taxon>
    </lineage>
</organism>
<dbReference type="Proteomes" id="UP000502502">
    <property type="component" value="Chromosome"/>
</dbReference>
<keyword evidence="3" id="KW-1185">Reference proteome</keyword>
<dbReference type="AlphaFoldDB" id="A0A6G7ZLN6"/>
<keyword evidence="1" id="KW-1133">Transmembrane helix</keyword>
<evidence type="ECO:0000256" key="1">
    <source>
        <dbReference type="SAM" id="Phobius"/>
    </source>
</evidence>
<dbReference type="KEGG" id="ssin:G7078_02860"/>
<dbReference type="EMBL" id="CP049871">
    <property type="protein sequence ID" value="QIL01830.1"/>
    <property type="molecule type" value="Genomic_DNA"/>
</dbReference>
<sequence length="108" mass="11541">MTDDIDARIGALLKLPGGPADERFVAATMLQVEADARLRAIRARARSDFVFKASACVAVLLAFVLLSRLDPPQAAHGEISLLSPTMIGFILLGLWAAIDLPVGSLSRR</sequence>
<reference evidence="2 3" key="1">
    <citation type="submission" date="2020-03" db="EMBL/GenBank/DDBJ databases">
        <title>Sphingomonas sp. nov., isolated from fish.</title>
        <authorList>
            <person name="Hyun D.-W."/>
            <person name="Bae J.-W."/>
        </authorList>
    </citation>
    <scope>NUCLEOTIDE SEQUENCE [LARGE SCALE GENOMIC DNA]</scope>
    <source>
        <strain evidence="2 3">HDW15C</strain>
    </source>
</reference>